<comment type="subcellular location">
    <subcellularLocation>
        <location evidence="1">Golgi apparatus</location>
        <location evidence="1">trans-Golgi network</location>
    </subcellularLocation>
</comment>
<feature type="domain" description="Vps52 C-terminal" evidence="8">
    <location>
        <begin position="280"/>
        <end position="323"/>
    </location>
</feature>
<evidence type="ECO:0000256" key="4">
    <source>
        <dbReference type="ARBA" id="ARBA00022927"/>
    </source>
</evidence>
<keyword evidence="10" id="KW-1185">Reference proteome</keyword>
<evidence type="ECO:0008006" key="11">
    <source>
        <dbReference type="Google" id="ProtNLM"/>
    </source>
</evidence>
<reference evidence="10" key="1">
    <citation type="submission" date="2024-04" db="EMBL/GenBank/DDBJ databases">
        <authorList>
            <person name="Shaw F."/>
            <person name="Minotto A."/>
        </authorList>
    </citation>
    <scope>NUCLEOTIDE SEQUENCE [LARGE SCALE GENOMIC DNA]</scope>
</reference>
<feature type="region of interest" description="Disordered" evidence="6">
    <location>
        <begin position="1"/>
        <end position="29"/>
    </location>
</feature>
<feature type="domain" description="Vps52 coiled-coil" evidence="7">
    <location>
        <begin position="43"/>
        <end position="205"/>
    </location>
</feature>
<evidence type="ECO:0000256" key="2">
    <source>
        <dbReference type="ARBA" id="ARBA00008180"/>
    </source>
</evidence>
<feature type="region of interest" description="Disordered" evidence="6">
    <location>
        <begin position="350"/>
        <end position="372"/>
    </location>
</feature>
<dbReference type="PANTHER" id="PTHR14190">
    <property type="entry name" value="SUPPRESSOR OF ACTIN MUTATIONS 2/VACUOLAR PROTEIN SORTING 52"/>
    <property type="match status" value="1"/>
</dbReference>
<dbReference type="PANTHER" id="PTHR14190:SF7">
    <property type="entry name" value="VACUOLAR PROTEIN SORTING-ASSOCIATED PROTEIN 52 HOMOLOG"/>
    <property type="match status" value="1"/>
</dbReference>
<dbReference type="InterPro" id="IPR007258">
    <property type="entry name" value="Vps52"/>
</dbReference>
<gene>
    <name evidence="9" type="ORF">GFSPODELE1_LOCUS3357</name>
</gene>
<evidence type="ECO:0000256" key="3">
    <source>
        <dbReference type="ARBA" id="ARBA00022448"/>
    </source>
</evidence>
<dbReference type="InterPro" id="IPR048361">
    <property type="entry name" value="Vps52_C"/>
</dbReference>
<proteinExistence type="inferred from homology"/>
<name>A0ABP1D1R3_9APHY</name>
<dbReference type="Pfam" id="PF20655">
    <property type="entry name" value="Vps52_C"/>
    <property type="match status" value="2"/>
</dbReference>
<dbReference type="InterPro" id="IPR048319">
    <property type="entry name" value="Vps52_CC"/>
</dbReference>
<keyword evidence="4" id="KW-0653">Protein transport</keyword>
<evidence type="ECO:0000256" key="6">
    <source>
        <dbReference type="SAM" id="MobiDB-lite"/>
    </source>
</evidence>
<feature type="compositionally biased region" description="Polar residues" evidence="6">
    <location>
        <begin position="1"/>
        <end position="14"/>
    </location>
</feature>
<protein>
    <recommendedName>
        <fullName evidence="11">Vacuolar sorting protein</fullName>
    </recommendedName>
</protein>
<evidence type="ECO:0000313" key="10">
    <source>
        <dbReference type="Proteomes" id="UP001497453"/>
    </source>
</evidence>
<feature type="domain" description="Vps52 C-terminal" evidence="8">
    <location>
        <begin position="399"/>
        <end position="550"/>
    </location>
</feature>
<evidence type="ECO:0000256" key="1">
    <source>
        <dbReference type="ARBA" id="ARBA00004601"/>
    </source>
</evidence>
<evidence type="ECO:0000256" key="5">
    <source>
        <dbReference type="ARBA" id="ARBA00023034"/>
    </source>
</evidence>
<dbReference type="Proteomes" id="UP001497453">
    <property type="component" value="Chromosome 2"/>
</dbReference>
<sequence length="607" mass="68084">MEMSEPNVNASTNSHLERPEDRDGLVHRSSGPLVFTGRAKEFIELHEQVQTSVNLLDTLESFLSTFQKDLSAVSGQISELQDRSKDIENRLKSRRKIEKPLSHLLVDLCIPPPLATLILDTSVGEPWIEAIGEFEMKLIALKARARVKAARDMIDVAEGLRIVAATKLRGFFLNMLQPIRTSMTTNMQVVQTSIWLKYRSLYAFLQRHAPTVASEVQRAYVGAARTYFETGFRRYIRSLGWVKARMVEKPDTIVTGAGETTEPSTNVERLSYARIDGPGVTLAYMVDDKTYKEPIEALFRSLMLVLMDNATAEYTFITSFFATEQLPLPHRKETSGNSLLSPPSLLSPTSADFDDIRSNPASDYAPSSPRRRLSSFNSAVNMALASPETTLKEEQSTLNGIWKQVMDPVLEYCKTFINSALDPAPPVIPLLTMIRLIEDVMAEVQKRNCSPMESYIFTIRLQMWPVFQKAMADNIDALKNYAEGAGSSFFRRGAVTTDSGVASICQRYVVLFNSFVALTTSSEETMIFSNLLRLRQELSKLITSHTDKIGDVVAKATAQATLYDRLLQGLSRGPSPASHPKAQSEIAYWREREEEARRRIAIASRQR</sequence>
<organism evidence="9 10">
    <name type="scientific">Somion occarium</name>
    <dbReference type="NCBI Taxonomy" id="3059160"/>
    <lineage>
        <taxon>Eukaryota</taxon>
        <taxon>Fungi</taxon>
        <taxon>Dikarya</taxon>
        <taxon>Basidiomycota</taxon>
        <taxon>Agaricomycotina</taxon>
        <taxon>Agaricomycetes</taxon>
        <taxon>Polyporales</taxon>
        <taxon>Cerrenaceae</taxon>
        <taxon>Somion</taxon>
    </lineage>
</organism>
<feature type="compositionally biased region" description="Basic and acidic residues" evidence="6">
    <location>
        <begin position="15"/>
        <end position="26"/>
    </location>
</feature>
<dbReference type="EMBL" id="OZ037945">
    <property type="protein sequence ID" value="CAL1700933.1"/>
    <property type="molecule type" value="Genomic_DNA"/>
</dbReference>
<comment type="similarity">
    <text evidence="2">Belongs to the VPS52 family.</text>
</comment>
<keyword evidence="5" id="KW-0333">Golgi apparatus</keyword>
<keyword evidence="3" id="KW-0813">Transport</keyword>
<dbReference type="Pfam" id="PF04129">
    <property type="entry name" value="Vps52_CC"/>
    <property type="match status" value="1"/>
</dbReference>
<evidence type="ECO:0000259" key="8">
    <source>
        <dbReference type="Pfam" id="PF20655"/>
    </source>
</evidence>
<evidence type="ECO:0000313" key="9">
    <source>
        <dbReference type="EMBL" id="CAL1700933.1"/>
    </source>
</evidence>
<evidence type="ECO:0000259" key="7">
    <source>
        <dbReference type="Pfam" id="PF04129"/>
    </source>
</evidence>
<accession>A0ABP1D1R3</accession>